<keyword evidence="3" id="KW-1185">Reference proteome</keyword>
<evidence type="ECO:0000256" key="1">
    <source>
        <dbReference type="SAM" id="MobiDB-lite"/>
    </source>
</evidence>
<reference evidence="2" key="1">
    <citation type="journal article" date="2024" name="Antonie Van Leeuwenhoek">
        <title>Bradyrhizobium ontarionense sp. nov., a novel bacterial symbiont isolated from Aeschynomene indica (Indian jointvetch), harbours photosynthesis, nitrogen fixation and nitrous oxide (N2O) reductase genes.</title>
        <authorList>
            <person name="Bromfield E.S.P."/>
            <person name="Cloutier S."/>
        </authorList>
    </citation>
    <scope>NUCLEOTIDE SEQUENCE</scope>
    <source>
        <strain evidence="2">A19</strain>
    </source>
</reference>
<organism evidence="2 3">
    <name type="scientific">Bradyrhizobium ontarionense</name>
    <dbReference type="NCBI Taxonomy" id="2898149"/>
    <lineage>
        <taxon>Bacteria</taxon>
        <taxon>Pseudomonadati</taxon>
        <taxon>Pseudomonadota</taxon>
        <taxon>Alphaproteobacteria</taxon>
        <taxon>Hyphomicrobiales</taxon>
        <taxon>Nitrobacteraceae</taxon>
        <taxon>Bradyrhizobium</taxon>
    </lineage>
</organism>
<evidence type="ECO:0000313" key="3">
    <source>
        <dbReference type="Proteomes" id="UP001431010"/>
    </source>
</evidence>
<dbReference type="RefSeq" id="WP_231323629.1">
    <property type="nucleotide sequence ID" value="NZ_CP088156.1"/>
</dbReference>
<dbReference type="Proteomes" id="UP001431010">
    <property type="component" value="Chromosome"/>
</dbReference>
<sequence>MRKQNADPTFRARNLDGISRRRPRGDIEVPAHAHPIVRGFFAELRAHQASMQRVARQAGISADTIAGWRKHMPLLDIIEAALGSLDLELAIVPRGSRDANGFLQRRRKGQD</sequence>
<evidence type="ECO:0008006" key="4">
    <source>
        <dbReference type="Google" id="ProtNLM"/>
    </source>
</evidence>
<proteinExistence type="predicted"/>
<protein>
    <recommendedName>
        <fullName evidence="4">HTH cro/C1-type domain-containing protein</fullName>
    </recommendedName>
</protein>
<evidence type="ECO:0000313" key="2">
    <source>
        <dbReference type="EMBL" id="UFZ05483.1"/>
    </source>
</evidence>
<gene>
    <name evidence="2" type="ORF">LQG66_03965</name>
</gene>
<dbReference type="EMBL" id="CP088156">
    <property type="protein sequence ID" value="UFZ05483.1"/>
    <property type="molecule type" value="Genomic_DNA"/>
</dbReference>
<feature type="region of interest" description="Disordered" evidence="1">
    <location>
        <begin position="1"/>
        <end position="26"/>
    </location>
</feature>
<accession>A0ABY3RF84</accession>
<name>A0ABY3RF84_9BRAD</name>